<dbReference type="PANTHER" id="PTHR10127">
    <property type="entry name" value="DISCOIDIN, CUB, EGF, LAMININ , AND ZINC METALLOPROTEASE DOMAIN CONTAINING"/>
    <property type="match status" value="1"/>
</dbReference>
<dbReference type="Gene3D" id="3.40.390.10">
    <property type="entry name" value="Collagenase (Catalytic Domain)"/>
    <property type="match status" value="1"/>
</dbReference>
<dbReference type="AlphaFoldDB" id="A0A4Y2U139"/>
<proteinExistence type="predicted"/>
<dbReference type="OrthoDB" id="291007at2759"/>
<dbReference type="SMART" id="SM00235">
    <property type="entry name" value="ZnMc"/>
    <property type="match status" value="1"/>
</dbReference>
<evidence type="ECO:0000313" key="8">
    <source>
        <dbReference type="Proteomes" id="UP000499080"/>
    </source>
</evidence>
<dbReference type="GO" id="GO:0006508">
    <property type="term" value="P:proteolysis"/>
    <property type="evidence" value="ECO:0007669"/>
    <property type="project" value="InterPro"/>
</dbReference>
<sequence length="224" mass="25518">MITPSSVAFVVLCFLNSFLLETEVKADESTQPEFFPLKGLQILTELNPTQTEDGWEIVEGDIVLPPGSRRKQDKHQETKGIINILTLWTNGKVSYNFHSSVDDDLKEMIVGAMKEWETHTCLKFNEKALDFNYIRFRADKEGCWSMIGRINSIFAGQDVSIGDRCNRFNVIYTPLEARRELFMSDVVILNRGQMASMTPQSILLSRNFQATPAGGHLTFDLQFR</sequence>
<gene>
    <name evidence="7" type="ORF">AVEN_204445_1</name>
</gene>
<comment type="function">
    <text evidence="3">Zinc metalloprotease. Provoques deadhesion of endothelial cells from cell cultures, and also degradation of fibronectin, fibrinogen and gelatin in vitro. Its role in the venom is not fully understood but it might act as a spreading factor that facilitates diffusion of other venom toxins. Alternatively, it might be involved in the proteolytic processing of other venom toxins or it might play a role in extra-oral digestion of prey.</text>
</comment>
<dbReference type="InterPro" id="IPR001506">
    <property type="entry name" value="Peptidase_M12A"/>
</dbReference>
<reference evidence="7 8" key="1">
    <citation type="journal article" date="2019" name="Sci. Rep.">
        <title>Orb-weaving spider Araneus ventricosus genome elucidates the spidroin gene catalogue.</title>
        <authorList>
            <person name="Kono N."/>
            <person name="Nakamura H."/>
            <person name="Ohtoshi R."/>
            <person name="Moran D.A.P."/>
            <person name="Shinohara A."/>
            <person name="Yoshida Y."/>
            <person name="Fujiwara M."/>
            <person name="Mori M."/>
            <person name="Tomita M."/>
            <person name="Arakawa K."/>
        </authorList>
    </citation>
    <scope>NUCLEOTIDE SEQUENCE [LARGE SCALE GENOMIC DNA]</scope>
</reference>
<dbReference type="PANTHER" id="PTHR10127:SF850">
    <property type="entry name" value="METALLOENDOPEPTIDASE"/>
    <property type="match status" value="1"/>
</dbReference>
<dbReference type="Pfam" id="PF01400">
    <property type="entry name" value="Astacin"/>
    <property type="match status" value="1"/>
</dbReference>
<dbReference type="PROSITE" id="PS51864">
    <property type="entry name" value="ASTACIN"/>
    <property type="match status" value="1"/>
</dbReference>
<comment type="caution">
    <text evidence="7">The sequence shown here is derived from an EMBL/GenBank/DDBJ whole genome shotgun (WGS) entry which is preliminary data.</text>
</comment>
<dbReference type="InterPro" id="IPR006026">
    <property type="entry name" value="Peptidase_Metallo"/>
</dbReference>
<evidence type="ECO:0000313" key="7">
    <source>
        <dbReference type="EMBL" id="GBO05674.1"/>
    </source>
</evidence>
<keyword evidence="4" id="KW-1015">Disulfide bond</keyword>
<dbReference type="Proteomes" id="UP000499080">
    <property type="component" value="Unassembled WGS sequence"/>
</dbReference>
<dbReference type="EMBL" id="BGPR01032224">
    <property type="protein sequence ID" value="GBO05674.1"/>
    <property type="molecule type" value="Genomic_DNA"/>
</dbReference>
<evidence type="ECO:0000256" key="2">
    <source>
        <dbReference type="ARBA" id="ARBA00011245"/>
    </source>
</evidence>
<comment type="cofactor">
    <cofactor evidence="1">
        <name>Zn(2+)</name>
        <dbReference type="ChEBI" id="CHEBI:29105"/>
    </cofactor>
</comment>
<evidence type="ECO:0000256" key="3">
    <source>
        <dbReference type="ARBA" id="ARBA00025529"/>
    </source>
</evidence>
<comment type="caution">
    <text evidence="4">Lacks conserved residue(s) required for the propagation of feature annotation.</text>
</comment>
<feature type="chain" id="PRO_5021209449" description="Peptidase M12A domain-containing protein" evidence="5">
    <location>
        <begin position="27"/>
        <end position="224"/>
    </location>
</feature>
<protein>
    <recommendedName>
        <fullName evidence="6">Peptidase M12A domain-containing protein</fullName>
    </recommendedName>
</protein>
<accession>A0A4Y2U139</accession>
<evidence type="ECO:0000256" key="4">
    <source>
        <dbReference type="PROSITE-ProRule" id="PRU01211"/>
    </source>
</evidence>
<organism evidence="7 8">
    <name type="scientific">Araneus ventricosus</name>
    <name type="common">Orbweaver spider</name>
    <name type="synonym">Epeira ventricosa</name>
    <dbReference type="NCBI Taxonomy" id="182803"/>
    <lineage>
        <taxon>Eukaryota</taxon>
        <taxon>Metazoa</taxon>
        <taxon>Ecdysozoa</taxon>
        <taxon>Arthropoda</taxon>
        <taxon>Chelicerata</taxon>
        <taxon>Arachnida</taxon>
        <taxon>Araneae</taxon>
        <taxon>Araneomorphae</taxon>
        <taxon>Entelegynae</taxon>
        <taxon>Araneoidea</taxon>
        <taxon>Araneidae</taxon>
        <taxon>Araneus</taxon>
    </lineage>
</organism>
<feature type="domain" description="Peptidase M12A" evidence="6">
    <location>
        <begin position="79"/>
        <end position="171"/>
    </location>
</feature>
<feature type="disulfide bond" evidence="4">
    <location>
        <begin position="143"/>
        <end position="165"/>
    </location>
</feature>
<keyword evidence="5" id="KW-0732">Signal</keyword>
<evidence type="ECO:0000259" key="6">
    <source>
        <dbReference type="PROSITE" id="PS51864"/>
    </source>
</evidence>
<dbReference type="SUPFAM" id="SSF55486">
    <property type="entry name" value="Metalloproteases ('zincins'), catalytic domain"/>
    <property type="match status" value="1"/>
</dbReference>
<feature type="signal peptide" evidence="5">
    <location>
        <begin position="1"/>
        <end position="26"/>
    </location>
</feature>
<keyword evidence="8" id="KW-1185">Reference proteome</keyword>
<evidence type="ECO:0000256" key="1">
    <source>
        <dbReference type="ARBA" id="ARBA00001947"/>
    </source>
</evidence>
<name>A0A4Y2U139_ARAVE</name>
<comment type="subunit">
    <text evidence="2">Monomer.</text>
</comment>
<dbReference type="GO" id="GO:0004222">
    <property type="term" value="F:metalloendopeptidase activity"/>
    <property type="evidence" value="ECO:0007669"/>
    <property type="project" value="InterPro"/>
</dbReference>
<dbReference type="InterPro" id="IPR024079">
    <property type="entry name" value="MetalloPept_cat_dom_sf"/>
</dbReference>
<dbReference type="GO" id="GO:0008270">
    <property type="term" value="F:zinc ion binding"/>
    <property type="evidence" value="ECO:0007669"/>
    <property type="project" value="InterPro"/>
</dbReference>
<evidence type="ECO:0000256" key="5">
    <source>
        <dbReference type="SAM" id="SignalP"/>
    </source>
</evidence>